<dbReference type="InterPro" id="IPR041467">
    <property type="entry name" value="Sco4008_C"/>
</dbReference>
<dbReference type="InterPro" id="IPR009057">
    <property type="entry name" value="Homeodomain-like_sf"/>
</dbReference>
<dbReference type="EMBL" id="BAAAZN010000011">
    <property type="protein sequence ID" value="GAA3560175.1"/>
    <property type="molecule type" value="Genomic_DNA"/>
</dbReference>
<dbReference type="InterPro" id="IPR050109">
    <property type="entry name" value="HTH-type_TetR-like_transc_reg"/>
</dbReference>
<dbReference type="RefSeq" id="WP_344863852.1">
    <property type="nucleotide sequence ID" value="NZ_BAAAZN010000011.1"/>
</dbReference>
<accession>A0ABP6X1Y6</accession>
<dbReference type="Proteomes" id="UP001500689">
    <property type="component" value="Unassembled WGS sequence"/>
</dbReference>
<evidence type="ECO:0000313" key="6">
    <source>
        <dbReference type="Proteomes" id="UP001500689"/>
    </source>
</evidence>
<dbReference type="InterPro" id="IPR001647">
    <property type="entry name" value="HTH_TetR"/>
</dbReference>
<dbReference type="SUPFAM" id="SSF48498">
    <property type="entry name" value="Tetracyclin repressor-like, C-terminal domain"/>
    <property type="match status" value="1"/>
</dbReference>
<feature type="region of interest" description="Disordered" evidence="3">
    <location>
        <begin position="1"/>
        <end position="23"/>
    </location>
</feature>
<dbReference type="InterPro" id="IPR036271">
    <property type="entry name" value="Tet_transcr_reg_TetR-rel_C_sf"/>
</dbReference>
<protein>
    <submittedName>
        <fullName evidence="5">TetR/AcrR family transcriptional regulator</fullName>
    </submittedName>
</protein>
<feature type="compositionally biased region" description="Basic and acidic residues" evidence="3">
    <location>
        <begin position="11"/>
        <end position="23"/>
    </location>
</feature>
<sequence length="207" mass="22565">MSESSPRRAPRHGERRRDPERTKARILEAAKTEFGGKGYAAARVGEIARRAGVNKQLISYYFGGKEGLYAEVGSSPFEGFRALAGPDRPLEDVVADFARQGSADPDLSRIFLRENLTETGPEAAGAERQREFMQHQLGYLRARQEAGDFPADVDPAALLLMLIAAASARFAFPRVAGAITGQDPDSAEFAESYAEQLARVVGYLRTS</sequence>
<evidence type="ECO:0000256" key="3">
    <source>
        <dbReference type="SAM" id="MobiDB-lite"/>
    </source>
</evidence>
<feature type="domain" description="HTH tetR-type" evidence="4">
    <location>
        <begin position="20"/>
        <end position="80"/>
    </location>
</feature>
<evidence type="ECO:0000259" key="4">
    <source>
        <dbReference type="PROSITE" id="PS50977"/>
    </source>
</evidence>
<reference evidence="6" key="1">
    <citation type="journal article" date="2019" name="Int. J. Syst. Evol. Microbiol.">
        <title>The Global Catalogue of Microorganisms (GCM) 10K type strain sequencing project: providing services to taxonomists for standard genome sequencing and annotation.</title>
        <authorList>
            <consortium name="The Broad Institute Genomics Platform"/>
            <consortium name="The Broad Institute Genome Sequencing Center for Infectious Disease"/>
            <person name="Wu L."/>
            <person name="Ma J."/>
        </authorList>
    </citation>
    <scope>NUCLEOTIDE SEQUENCE [LARGE SCALE GENOMIC DNA]</scope>
    <source>
        <strain evidence="6">JCM 16898</strain>
    </source>
</reference>
<keyword evidence="1 2" id="KW-0238">DNA-binding</keyword>
<dbReference type="SUPFAM" id="SSF46689">
    <property type="entry name" value="Homeodomain-like"/>
    <property type="match status" value="1"/>
</dbReference>
<evidence type="ECO:0000256" key="2">
    <source>
        <dbReference type="PROSITE-ProRule" id="PRU00335"/>
    </source>
</evidence>
<dbReference type="PANTHER" id="PTHR30328:SF54">
    <property type="entry name" value="HTH-TYPE TRANSCRIPTIONAL REPRESSOR SCO4008"/>
    <property type="match status" value="1"/>
</dbReference>
<dbReference type="PRINTS" id="PR00455">
    <property type="entry name" value="HTHTETR"/>
</dbReference>
<evidence type="ECO:0000313" key="5">
    <source>
        <dbReference type="EMBL" id="GAA3560175.1"/>
    </source>
</evidence>
<keyword evidence="6" id="KW-1185">Reference proteome</keyword>
<feature type="DNA-binding region" description="H-T-H motif" evidence="2">
    <location>
        <begin position="43"/>
        <end position="62"/>
    </location>
</feature>
<dbReference type="PANTHER" id="PTHR30328">
    <property type="entry name" value="TRANSCRIPTIONAL REPRESSOR"/>
    <property type="match status" value="1"/>
</dbReference>
<dbReference type="Gene3D" id="1.10.357.10">
    <property type="entry name" value="Tetracycline Repressor, domain 2"/>
    <property type="match status" value="1"/>
</dbReference>
<dbReference type="PROSITE" id="PS50977">
    <property type="entry name" value="HTH_TETR_2"/>
    <property type="match status" value="1"/>
</dbReference>
<organism evidence="5 6">
    <name type="scientific">Amycolatopsis ultiminotia</name>
    <dbReference type="NCBI Taxonomy" id="543629"/>
    <lineage>
        <taxon>Bacteria</taxon>
        <taxon>Bacillati</taxon>
        <taxon>Actinomycetota</taxon>
        <taxon>Actinomycetes</taxon>
        <taxon>Pseudonocardiales</taxon>
        <taxon>Pseudonocardiaceae</taxon>
        <taxon>Amycolatopsis</taxon>
    </lineage>
</organism>
<dbReference type="Pfam" id="PF00440">
    <property type="entry name" value="TetR_N"/>
    <property type="match status" value="1"/>
</dbReference>
<gene>
    <name evidence="5" type="ORF">GCM10022222_49840</name>
</gene>
<name>A0ABP6X1Y6_9PSEU</name>
<evidence type="ECO:0000256" key="1">
    <source>
        <dbReference type="ARBA" id="ARBA00023125"/>
    </source>
</evidence>
<proteinExistence type="predicted"/>
<comment type="caution">
    <text evidence="5">The sequence shown here is derived from an EMBL/GenBank/DDBJ whole genome shotgun (WGS) entry which is preliminary data.</text>
</comment>
<dbReference type="Pfam" id="PF17926">
    <property type="entry name" value="TetR_C_21"/>
    <property type="match status" value="1"/>
</dbReference>